<dbReference type="Gene3D" id="3.40.50.300">
    <property type="entry name" value="P-loop containing nucleotide triphosphate hydrolases"/>
    <property type="match status" value="1"/>
</dbReference>
<dbReference type="InterPro" id="IPR001611">
    <property type="entry name" value="Leu-rich_rpt"/>
</dbReference>
<dbReference type="Proteomes" id="UP000238479">
    <property type="component" value="Chromosome 1"/>
</dbReference>
<evidence type="ECO:0000256" key="1">
    <source>
        <dbReference type="ARBA" id="ARBA00022614"/>
    </source>
</evidence>
<dbReference type="OrthoDB" id="37484at2759"/>
<dbReference type="Pfam" id="PF18052">
    <property type="entry name" value="Rx_N"/>
    <property type="match status" value="1"/>
</dbReference>
<dbReference type="Pfam" id="PF00931">
    <property type="entry name" value="NB-ARC"/>
    <property type="match status" value="1"/>
</dbReference>
<dbReference type="PRINTS" id="PR00364">
    <property type="entry name" value="DISEASERSIST"/>
</dbReference>
<dbReference type="GO" id="GO:0006952">
    <property type="term" value="P:defense response"/>
    <property type="evidence" value="ECO:0007669"/>
    <property type="project" value="UniProtKB-KW"/>
</dbReference>
<dbReference type="GO" id="GO:0016787">
    <property type="term" value="F:hydrolase activity"/>
    <property type="evidence" value="ECO:0007669"/>
    <property type="project" value="UniProtKB-KW"/>
</dbReference>
<accession>A0A2P6SM69</accession>
<sequence length="1391" mass="158409">MGEAVLAAFLSVLLEKLADREVIEYFGHLKGVDKKVLEKWRRTLTAIDAVLSDAEEKQLTQRAVKLWLDDLSDLAYDVQDILDIFDTKLLKRRIERQQGSTSNSWISYLSKPKFNFSVNSEIKKISDKLEEITTLEKQFGLKKLGLSTKPWKMPQTTSQLDGPVIGRDEAKALIVDKLLSKEEHSTSIFQNYQVVAIVGTPGIGKTTLAKHIFNDTATAQFYPKGWVSVSDDFDLVRVTTAILESVTSAHVEDFKQLNSIQEKLSKELASKKFLIVLDDVWHTCHYDQWTTLQSAFRAGAAGSRIIVTTRDANVANMMGDTSPYNLGLISKEDCWKIFKQHAPVNDRPQNVELLKEQIVVKCNGLPLAARTFGGLLRCKRVDEWEEILDHKMWNLSDQMADILPALKLSYHYLPSNLKRCFTYCAILPNDYEFGEMQLILLWMAEGLIPQLPEQNKQIEELGRQYFQELVSRSLFQKSSKRKSRYIMHDLVTDLARWAAGNSCSRLEDMHNYDSRCLPKVRHSSYIRGHQDGVKKFEVYYEAICLRTFLPLSLSDFHVDYLALKVTSDLLPKLQYLRLLSLNGYQMTELPNTIGKLKHLRYLDLSHTRIRSLPDSTATLYNLQTLILHGCYQLKALPTSMRNLVNLRHLINSDTFSLEEMPPQLGRLTNLQTVSNFVIGKGSGLRVREIGSLLHLQGKLHLSRLENVVCVEDARSASLKSKERLEALFLSWSSSSDSTEIADHVLAMLQPHTKLKELTIEGYDGLKFSTWIGDPSFFNMVRVRLERCHHCQFLPPFGQLPYLKELYIQEMDAVESVGHGFYGEGNLPFQALETLKFQNLKYWKKWSPCQQNEGVGVFSGLEKLSIKGCPKLEGSLPKKLDSLAQLEICGCEELVISISNYKQLHESNIKNCKMVVCDTSPALLDKLTFSNISELRFQTEAFMKSLKNVKELNITGCEELTCSFQHEDRLLQHLISLGSLYIEDNSALVEKLGKEAEQLVQLQILDCKLKRLELSKCGTFLKVPEGLHHLTSLQELHIKGCSSLVSFPDAGLPPCLKVIEVQNCDSLLHFAKYQIAPSLRRIGIRECEKLKSLIEKKEVVVDSSCSSYCLEYLQIRNCPSLLSLLCKPQLSRALKQLRIWDCEQLELITERFLDDTCQLEEIHITTCPNLKSLPEGLCHLTNLQSLYIWECQSLVSLPRLSVWPRVMNIEACEKLVVAHLLRDMMHSNNLEVLTIDYCEGLTTPTFPPNLTSLEIYKIKNCKALMESQGLHILTSLRELTLWGKDDLGLVCFPPGENSKEKEMLLPRSLVTLIIQGFPNLKKLSKDFQFLTSLETLEIWNCPKLTTIPEKGLPLSLAQLEIIECPLLEERCKGRYRPKIAHIPCVRIKSSSI</sequence>
<evidence type="ECO:0000259" key="8">
    <source>
        <dbReference type="Pfam" id="PF23559"/>
    </source>
</evidence>
<dbReference type="PANTHER" id="PTHR36766:SF51">
    <property type="entry name" value="DISEASE RESISTANCE RPP13-LIKE PROTEIN 1"/>
    <property type="match status" value="1"/>
</dbReference>
<proteinExistence type="predicted"/>
<name>A0A2P6SM69_ROSCH</name>
<dbReference type="FunFam" id="1.10.10.10:FF:000322">
    <property type="entry name" value="Probable disease resistance protein At1g63360"/>
    <property type="match status" value="1"/>
</dbReference>
<feature type="domain" description="R13L1/DRL21-like LRR repeat region" evidence="9">
    <location>
        <begin position="687"/>
        <end position="810"/>
    </location>
</feature>
<dbReference type="InterPro" id="IPR002182">
    <property type="entry name" value="NB-ARC"/>
</dbReference>
<dbReference type="Gene3D" id="3.80.10.10">
    <property type="entry name" value="Ribonuclease Inhibitor"/>
    <property type="match status" value="5"/>
</dbReference>
<dbReference type="InterPro" id="IPR056789">
    <property type="entry name" value="LRR_R13L1-DRL21"/>
</dbReference>
<feature type="domain" description="NB-ARC" evidence="6">
    <location>
        <begin position="190"/>
        <end position="342"/>
    </location>
</feature>
<dbReference type="SUPFAM" id="SSF52058">
    <property type="entry name" value="L domain-like"/>
    <property type="match status" value="3"/>
</dbReference>
<evidence type="ECO:0000313" key="10">
    <source>
        <dbReference type="EMBL" id="PRQ59762.1"/>
    </source>
</evidence>
<dbReference type="Gene3D" id="1.10.8.430">
    <property type="entry name" value="Helical domain of apoptotic protease-activating factors"/>
    <property type="match status" value="1"/>
</dbReference>
<keyword evidence="5" id="KW-0067">ATP-binding</keyword>
<evidence type="ECO:0000259" key="7">
    <source>
        <dbReference type="Pfam" id="PF18052"/>
    </source>
</evidence>
<comment type="caution">
    <text evidence="10">The sequence shown here is derived from an EMBL/GenBank/DDBJ whole genome shotgun (WGS) entry which is preliminary data.</text>
</comment>
<evidence type="ECO:0000259" key="9">
    <source>
        <dbReference type="Pfam" id="PF25019"/>
    </source>
</evidence>
<dbReference type="InterPro" id="IPR036388">
    <property type="entry name" value="WH-like_DNA-bd_sf"/>
</dbReference>
<dbReference type="Gene3D" id="1.10.10.10">
    <property type="entry name" value="Winged helix-like DNA-binding domain superfamily/Winged helix DNA-binding domain"/>
    <property type="match status" value="1"/>
</dbReference>
<dbReference type="InterPro" id="IPR042197">
    <property type="entry name" value="Apaf_helical"/>
</dbReference>
<keyword evidence="11" id="KW-1185">Reference proteome</keyword>
<dbReference type="Gene3D" id="1.20.5.4130">
    <property type="match status" value="1"/>
</dbReference>
<evidence type="ECO:0000259" key="6">
    <source>
        <dbReference type="Pfam" id="PF00931"/>
    </source>
</evidence>
<keyword evidence="4" id="KW-0611">Plant defense</keyword>
<feature type="domain" description="Disease resistance protein winged helix" evidence="8">
    <location>
        <begin position="426"/>
        <end position="495"/>
    </location>
</feature>
<organism evidence="10 11">
    <name type="scientific">Rosa chinensis</name>
    <name type="common">China rose</name>
    <dbReference type="NCBI Taxonomy" id="74649"/>
    <lineage>
        <taxon>Eukaryota</taxon>
        <taxon>Viridiplantae</taxon>
        <taxon>Streptophyta</taxon>
        <taxon>Embryophyta</taxon>
        <taxon>Tracheophyta</taxon>
        <taxon>Spermatophyta</taxon>
        <taxon>Magnoliopsida</taxon>
        <taxon>eudicotyledons</taxon>
        <taxon>Gunneridae</taxon>
        <taxon>Pentapetalae</taxon>
        <taxon>rosids</taxon>
        <taxon>fabids</taxon>
        <taxon>Rosales</taxon>
        <taxon>Rosaceae</taxon>
        <taxon>Rosoideae</taxon>
        <taxon>Rosoideae incertae sedis</taxon>
        <taxon>Rosa</taxon>
    </lineage>
</organism>
<protein>
    <submittedName>
        <fullName evidence="10">Putative P-loop containing nucleoside triphosphate hydrolase, leucine-rich repeat domain, L</fullName>
    </submittedName>
</protein>
<dbReference type="EMBL" id="PDCK01000039">
    <property type="protein sequence ID" value="PRQ59762.1"/>
    <property type="molecule type" value="Genomic_DNA"/>
</dbReference>
<dbReference type="Gramene" id="PRQ59762">
    <property type="protein sequence ID" value="PRQ59762"/>
    <property type="gene ID" value="RchiOBHm_Chr1g0373781"/>
</dbReference>
<dbReference type="PROSITE" id="PS51450">
    <property type="entry name" value="LRR"/>
    <property type="match status" value="1"/>
</dbReference>
<keyword evidence="2" id="KW-0677">Repeat</keyword>
<dbReference type="PANTHER" id="PTHR36766">
    <property type="entry name" value="PLANT BROAD-SPECTRUM MILDEW RESISTANCE PROTEIN RPW8"/>
    <property type="match status" value="1"/>
</dbReference>
<keyword evidence="10" id="KW-0378">Hydrolase</keyword>
<dbReference type="GO" id="GO:0043531">
    <property type="term" value="F:ADP binding"/>
    <property type="evidence" value="ECO:0007669"/>
    <property type="project" value="InterPro"/>
</dbReference>
<dbReference type="InterPro" id="IPR041118">
    <property type="entry name" value="Rx_N"/>
</dbReference>
<keyword evidence="3" id="KW-0547">Nucleotide-binding</keyword>
<dbReference type="GO" id="GO:0005524">
    <property type="term" value="F:ATP binding"/>
    <property type="evidence" value="ECO:0007669"/>
    <property type="project" value="UniProtKB-KW"/>
</dbReference>
<evidence type="ECO:0000256" key="5">
    <source>
        <dbReference type="ARBA" id="ARBA00022840"/>
    </source>
</evidence>
<evidence type="ECO:0000256" key="2">
    <source>
        <dbReference type="ARBA" id="ARBA00022737"/>
    </source>
</evidence>
<reference evidence="10 11" key="1">
    <citation type="journal article" date="2018" name="Nat. Genet.">
        <title>The Rosa genome provides new insights in the design of modern roses.</title>
        <authorList>
            <person name="Bendahmane M."/>
        </authorList>
    </citation>
    <scope>NUCLEOTIDE SEQUENCE [LARGE SCALE GENOMIC DNA]</scope>
    <source>
        <strain evidence="11">cv. Old Blush</strain>
    </source>
</reference>
<dbReference type="InterPro" id="IPR032675">
    <property type="entry name" value="LRR_dom_sf"/>
</dbReference>
<gene>
    <name evidence="10" type="ORF">RchiOBHm_Chr1g0373781</name>
</gene>
<feature type="domain" description="Disease resistance N-terminal" evidence="7">
    <location>
        <begin position="9"/>
        <end position="97"/>
    </location>
</feature>
<dbReference type="OMA" id="GMEINCP"/>
<evidence type="ECO:0000256" key="3">
    <source>
        <dbReference type="ARBA" id="ARBA00022741"/>
    </source>
</evidence>
<dbReference type="InterPro" id="IPR027417">
    <property type="entry name" value="P-loop_NTPase"/>
</dbReference>
<keyword evidence="1" id="KW-0433">Leucine-rich repeat</keyword>
<dbReference type="Pfam" id="PF23559">
    <property type="entry name" value="WHD_DRP"/>
    <property type="match status" value="1"/>
</dbReference>
<evidence type="ECO:0000313" key="11">
    <source>
        <dbReference type="Proteomes" id="UP000238479"/>
    </source>
</evidence>
<dbReference type="GO" id="GO:0051707">
    <property type="term" value="P:response to other organism"/>
    <property type="evidence" value="ECO:0007669"/>
    <property type="project" value="UniProtKB-ARBA"/>
</dbReference>
<dbReference type="InterPro" id="IPR058922">
    <property type="entry name" value="WHD_DRP"/>
</dbReference>
<dbReference type="SUPFAM" id="SSF52540">
    <property type="entry name" value="P-loop containing nucleoside triphosphate hydrolases"/>
    <property type="match status" value="1"/>
</dbReference>
<evidence type="ECO:0000256" key="4">
    <source>
        <dbReference type="ARBA" id="ARBA00022821"/>
    </source>
</evidence>
<dbReference type="Pfam" id="PF25019">
    <property type="entry name" value="LRR_R13L1-DRL21"/>
    <property type="match status" value="1"/>
</dbReference>